<evidence type="ECO:0000256" key="1">
    <source>
        <dbReference type="SAM" id="Phobius"/>
    </source>
</evidence>
<dbReference type="AlphaFoldDB" id="A0A7C4TI81"/>
<keyword evidence="1" id="KW-0812">Transmembrane</keyword>
<comment type="caution">
    <text evidence="2">The sequence shown here is derived from an EMBL/GenBank/DDBJ whole genome shotgun (WGS) entry which is preliminary data.</text>
</comment>
<feature type="transmembrane region" description="Helical" evidence="1">
    <location>
        <begin position="5"/>
        <end position="24"/>
    </location>
</feature>
<reference evidence="2" key="1">
    <citation type="journal article" date="2020" name="mSystems">
        <title>Genome- and Community-Level Interaction Insights into Carbon Utilization and Element Cycling Functions of Hydrothermarchaeota in Hydrothermal Sediment.</title>
        <authorList>
            <person name="Zhou Z."/>
            <person name="Liu Y."/>
            <person name="Xu W."/>
            <person name="Pan J."/>
            <person name="Luo Z.H."/>
            <person name="Li M."/>
        </authorList>
    </citation>
    <scope>NUCLEOTIDE SEQUENCE [LARGE SCALE GENOMIC DNA]</scope>
    <source>
        <strain evidence="2">SpSt-774</strain>
    </source>
</reference>
<evidence type="ECO:0000313" key="2">
    <source>
        <dbReference type="EMBL" id="HGV97589.1"/>
    </source>
</evidence>
<keyword evidence="1" id="KW-0472">Membrane</keyword>
<feature type="transmembrane region" description="Helical" evidence="1">
    <location>
        <begin position="30"/>
        <end position="49"/>
    </location>
</feature>
<keyword evidence="1" id="KW-1133">Transmembrane helix</keyword>
<proteinExistence type="predicted"/>
<protein>
    <submittedName>
        <fullName evidence="2">Uncharacterized protein</fullName>
    </submittedName>
</protein>
<name>A0A7C4TI81_UNCW3</name>
<gene>
    <name evidence="2" type="ORF">ENV60_04770</name>
</gene>
<dbReference type="EMBL" id="DTGZ01000089">
    <property type="protein sequence ID" value="HGV97589.1"/>
    <property type="molecule type" value="Genomic_DNA"/>
</dbReference>
<sequence length="73" mass="8329">MRKKLIFLGIFFAILFHGLLDFLLLTKTGFAVFVIAVIILLGFLVRGNLKKAELQSMMRLEQENSLSSVKEKE</sequence>
<organism evidence="2">
    <name type="scientific">candidate division WOR-3 bacterium</name>
    <dbReference type="NCBI Taxonomy" id="2052148"/>
    <lineage>
        <taxon>Bacteria</taxon>
        <taxon>Bacteria division WOR-3</taxon>
    </lineage>
</organism>
<accession>A0A7C4TI81</accession>